<keyword evidence="3" id="KW-0520">NAD</keyword>
<dbReference type="GO" id="GO:0004617">
    <property type="term" value="F:phosphoglycerate dehydrogenase activity"/>
    <property type="evidence" value="ECO:0007669"/>
    <property type="project" value="UniProtKB-EC"/>
</dbReference>
<dbReference type="PANTHER" id="PTHR43761:SF1">
    <property type="entry name" value="D-ISOMER SPECIFIC 2-HYDROXYACID DEHYDROGENASE CATALYTIC DOMAIN-CONTAINING PROTEIN-RELATED"/>
    <property type="match status" value="1"/>
</dbReference>
<dbReference type="eggNOG" id="COG1052">
    <property type="taxonomic scope" value="Bacteria"/>
</dbReference>
<name>A0A0S2W6D0_9FIRM</name>
<accession>A0A0S2W6D0</accession>
<feature type="domain" description="D-isomer specific 2-hydroxyacid dehydrogenase NAD-binding" evidence="6">
    <location>
        <begin position="112"/>
        <end position="284"/>
    </location>
</feature>
<dbReference type="PANTHER" id="PTHR43761">
    <property type="entry name" value="D-ISOMER SPECIFIC 2-HYDROXYACID DEHYDROGENASE FAMILY PROTEIN (AFU_ORTHOLOGUE AFUA_1G13630)"/>
    <property type="match status" value="1"/>
</dbReference>
<comment type="similarity">
    <text evidence="1 4">Belongs to the D-isomer specific 2-hydroxyacid dehydrogenase family.</text>
</comment>
<gene>
    <name evidence="7" type="ORF">IB211_02529</name>
</gene>
<dbReference type="SUPFAM" id="SSF51735">
    <property type="entry name" value="NAD(P)-binding Rossmann-fold domains"/>
    <property type="match status" value="1"/>
</dbReference>
<keyword evidence="8" id="KW-1185">Reference proteome</keyword>
<dbReference type="SUPFAM" id="SSF52283">
    <property type="entry name" value="Formate/glycerate dehydrogenase catalytic domain-like"/>
    <property type="match status" value="1"/>
</dbReference>
<evidence type="ECO:0000256" key="4">
    <source>
        <dbReference type="RuleBase" id="RU003719"/>
    </source>
</evidence>
<evidence type="ECO:0000259" key="6">
    <source>
        <dbReference type="Pfam" id="PF02826"/>
    </source>
</evidence>
<dbReference type="EMBL" id="CP011307">
    <property type="protein sequence ID" value="ALP94920.1"/>
    <property type="molecule type" value="Genomic_DNA"/>
</dbReference>
<proteinExistence type="inferred from homology"/>
<dbReference type="STRING" id="1297617.IB211_02529"/>
<evidence type="ECO:0000256" key="1">
    <source>
        <dbReference type="ARBA" id="ARBA00005854"/>
    </source>
</evidence>
<evidence type="ECO:0000256" key="2">
    <source>
        <dbReference type="ARBA" id="ARBA00023002"/>
    </source>
</evidence>
<dbReference type="Pfam" id="PF00389">
    <property type="entry name" value="2-Hacid_dh"/>
    <property type="match status" value="1"/>
</dbReference>
<dbReference type="PROSITE" id="PS00671">
    <property type="entry name" value="D_2_HYDROXYACID_DH_3"/>
    <property type="match status" value="1"/>
</dbReference>
<dbReference type="KEGG" id="ibu:IB211_02529"/>
<dbReference type="EC" id="1.1.1.95" evidence="7"/>
<protein>
    <submittedName>
        <fullName evidence="7">D-3-phosphoglycerate dehydrogenase</fullName>
        <ecNumber evidence="7">1.1.1.95</ecNumber>
    </submittedName>
</protein>
<dbReference type="CDD" id="cd12161">
    <property type="entry name" value="GDH_like_1"/>
    <property type="match status" value="1"/>
</dbReference>
<dbReference type="InterPro" id="IPR006140">
    <property type="entry name" value="D-isomer_DH_NAD-bd"/>
</dbReference>
<dbReference type="GO" id="GO:0051287">
    <property type="term" value="F:NAD binding"/>
    <property type="evidence" value="ECO:0007669"/>
    <property type="project" value="InterPro"/>
</dbReference>
<feature type="domain" description="D-isomer specific 2-hydroxyacid dehydrogenase catalytic" evidence="5">
    <location>
        <begin position="20"/>
        <end position="314"/>
    </location>
</feature>
<dbReference type="PROSITE" id="PS00670">
    <property type="entry name" value="D_2_HYDROXYACID_DH_2"/>
    <property type="match status" value="1"/>
</dbReference>
<dbReference type="Gene3D" id="3.40.50.720">
    <property type="entry name" value="NAD(P)-binding Rossmann-like Domain"/>
    <property type="match status" value="2"/>
</dbReference>
<dbReference type="Pfam" id="PF02826">
    <property type="entry name" value="2-Hacid_dh_C"/>
    <property type="match status" value="1"/>
</dbReference>
<dbReference type="PATRIC" id="fig|1297617.4.peg.2602"/>
<dbReference type="FunFam" id="3.40.50.720:FF:000203">
    <property type="entry name" value="D-3-phosphoglycerate dehydrogenase (SerA)"/>
    <property type="match status" value="1"/>
</dbReference>
<evidence type="ECO:0000256" key="3">
    <source>
        <dbReference type="ARBA" id="ARBA00023027"/>
    </source>
</evidence>
<reference evidence="8" key="2">
    <citation type="submission" date="2015-04" db="EMBL/GenBank/DDBJ databases">
        <title>A butyrogenic pathway from the amino acid lysine in a human gut commensal.</title>
        <authorList>
            <person name="de Vos W.M."/>
            <person name="Bui N.T.P."/>
            <person name="Plugge C.M."/>
            <person name="Ritari J."/>
        </authorList>
    </citation>
    <scope>NUCLEOTIDE SEQUENCE [LARGE SCALE GENOMIC DNA]</scope>
    <source>
        <strain evidence="8">AF211</strain>
    </source>
</reference>
<sequence length="315" mass="33580">MHIVLLESLGVPQEVLAACARPLVEAGHTFHAYAREDDPQTQIARARDADVLMIANMPLCGEVISACPNLKFIDVAFTGVDHVDLEAARAKGIRVSNAAGYSTQAVAELAVCLMLSLLRNVPQVDERCRNGRDKSGLVGTELGGKTVGLIGVGAIGARTANLCRAFGCKVLGYKRHVRGDEPSFVEFVPLDELLARSDIVSLHCPLNDDSRGLIDRAAIAGMKRGAYLINVARGPVVDSQALADALNSGYLAGAGIDVFEAEPPLSADHPLLHSKNTIVTPHVAFASAESMEARCRIVFDNIQKWLEGTPVNVVL</sequence>
<evidence type="ECO:0000313" key="8">
    <source>
        <dbReference type="Proteomes" id="UP000064844"/>
    </source>
</evidence>
<dbReference type="Proteomes" id="UP000064844">
    <property type="component" value="Chromosome"/>
</dbReference>
<dbReference type="InterPro" id="IPR029753">
    <property type="entry name" value="D-isomer_DH_CS"/>
</dbReference>
<keyword evidence="2 4" id="KW-0560">Oxidoreductase</keyword>
<dbReference type="AlphaFoldDB" id="A0A0S2W6D0"/>
<dbReference type="InterPro" id="IPR006139">
    <property type="entry name" value="D-isomer_2_OHA_DH_cat_dom"/>
</dbReference>
<dbReference type="RefSeq" id="WP_058118230.1">
    <property type="nucleotide sequence ID" value="NZ_CP011307.1"/>
</dbReference>
<organism evidence="7 8">
    <name type="scientific">Intestinimonas butyriciproducens</name>
    <dbReference type="NCBI Taxonomy" id="1297617"/>
    <lineage>
        <taxon>Bacteria</taxon>
        <taxon>Bacillati</taxon>
        <taxon>Bacillota</taxon>
        <taxon>Clostridia</taxon>
        <taxon>Eubacteriales</taxon>
        <taxon>Intestinimonas</taxon>
    </lineage>
</organism>
<dbReference type="InterPro" id="IPR050418">
    <property type="entry name" value="D-iso_2-hydroxyacid_DH_PdxB"/>
</dbReference>
<evidence type="ECO:0000313" key="7">
    <source>
        <dbReference type="EMBL" id="ALP94920.1"/>
    </source>
</evidence>
<evidence type="ECO:0000259" key="5">
    <source>
        <dbReference type="Pfam" id="PF00389"/>
    </source>
</evidence>
<reference evidence="7 8" key="1">
    <citation type="journal article" date="2015" name="Nat. Commun.">
        <title>Production of butyrate from lysine and the Amadori product fructoselysine by a human gut commensal.</title>
        <authorList>
            <person name="Bui T.P."/>
            <person name="Ritari J."/>
            <person name="Boeren S."/>
            <person name="de Waard P."/>
            <person name="Plugge C.M."/>
            <person name="de Vos W.M."/>
        </authorList>
    </citation>
    <scope>NUCLEOTIDE SEQUENCE [LARGE SCALE GENOMIC DNA]</scope>
    <source>
        <strain evidence="7 8">AF211</strain>
    </source>
</reference>
<dbReference type="InterPro" id="IPR036291">
    <property type="entry name" value="NAD(P)-bd_dom_sf"/>
</dbReference>